<dbReference type="Proteomes" id="UP001500457">
    <property type="component" value="Unassembled WGS sequence"/>
</dbReference>
<evidence type="ECO:0000256" key="1">
    <source>
        <dbReference type="ARBA" id="ARBA00022801"/>
    </source>
</evidence>
<dbReference type="PANTHER" id="PTHR48081">
    <property type="entry name" value="AB HYDROLASE SUPERFAMILY PROTEIN C4A8.06C"/>
    <property type="match status" value="1"/>
</dbReference>
<organism evidence="3 4">
    <name type="scientific">Actinomycetospora straminea</name>
    <dbReference type="NCBI Taxonomy" id="663607"/>
    <lineage>
        <taxon>Bacteria</taxon>
        <taxon>Bacillati</taxon>
        <taxon>Actinomycetota</taxon>
        <taxon>Actinomycetes</taxon>
        <taxon>Pseudonocardiales</taxon>
        <taxon>Pseudonocardiaceae</taxon>
        <taxon>Actinomycetospora</taxon>
    </lineage>
</organism>
<proteinExistence type="predicted"/>
<keyword evidence="4" id="KW-1185">Reference proteome</keyword>
<dbReference type="Gene3D" id="3.40.50.1820">
    <property type="entry name" value="alpha/beta hydrolase"/>
    <property type="match status" value="1"/>
</dbReference>
<dbReference type="InterPro" id="IPR050300">
    <property type="entry name" value="GDXG_lipolytic_enzyme"/>
</dbReference>
<feature type="domain" description="Alpha/beta hydrolase fold-3" evidence="2">
    <location>
        <begin position="104"/>
        <end position="302"/>
    </location>
</feature>
<sequence length="332" mass="34004">MSAVPDGPEADTDRAPLDPGVRALLDRWADQPAMFAGTVPGSTGGADGVEGVEGVEGVREARARFAAQMIEAAGRPARAPEVDEAGGVAVRWHRAADRTSDALVVFVHGGGWVLGGGDAYDAVAARLAGDLGADVAALDHRLAPEHPFPTPLDDTLAAVRALHDGTRPLALVGDSAGANLAAVTALALRDEGRAPAACLLVYPPPDFEGRYASVRENAEGYWLTASDVRACSKLYLAGHDPRGDVRLSPLRAGTLAGFPPTIVATAGYDPLRDAGHAFADALAAAGVDARRREHPALVHGFYGFTAAVPAADAAVAALHTELAGMLTGLVTG</sequence>
<dbReference type="EMBL" id="BAABHQ010000016">
    <property type="protein sequence ID" value="GAA4888245.1"/>
    <property type="molecule type" value="Genomic_DNA"/>
</dbReference>
<dbReference type="InterPro" id="IPR029058">
    <property type="entry name" value="AB_hydrolase_fold"/>
</dbReference>
<keyword evidence="1" id="KW-0378">Hydrolase</keyword>
<evidence type="ECO:0000313" key="4">
    <source>
        <dbReference type="Proteomes" id="UP001500457"/>
    </source>
</evidence>
<evidence type="ECO:0000259" key="2">
    <source>
        <dbReference type="Pfam" id="PF07859"/>
    </source>
</evidence>
<dbReference type="PANTHER" id="PTHR48081:SF8">
    <property type="entry name" value="ALPHA_BETA HYDROLASE FOLD-3 DOMAIN-CONTAINING PROTEIN-RELATED"/>
    <property type="match status" value="1"/>
</dbReference>
<reference evidence="4" key="1">
    <citation type="journal article" date="2019" name="Int. J. Syst. Evol. Microbiol.">
        <title>The Global Catalogue of Microorganisms (GCM) 10K type strain sequencing project: providing services to taxonomists for standard genome sequencing and annotation.</title>
        <authorList>
            <consortium name="The Broad Institute Genomics Platform"/>
            <consortium name="The Broad Institute Genome Sequencing Center for Infectious Disease"/>
            <person name="Wu L."/>
            <person name="Ma J."/>
        </authorList>
    </citation>
    <scope>NUCLEOTIDE SEQUENCE [LARGE SCALE GENOMIC DNA]</scope>
    <source>
        <strain evidence="4">JCM 17983</strain>
    </source>
</reference>
<name>A0ABP9F2B7_9PSEU</name>
<accession>A0ABP9F2B7</accession>
<dbReference type="SUPFAM" id="SSF53474">
    <property type="entry name" value="alpha/beta-Hydrolases"/>
    <property type="match status" value="1"/>
</dbReference>
<dbReference type="RefSeq" id="WP_274231565.1">
    <property type="nucleotide sequence ID" value="NZ_BAABHQ010000016.1"/>
</dbReference>
<dbReference type="InterPro" id="IPR013094">
    <property type="entry name" value="AB_hydrolase_3"/>
</dbReference>
<dbReference type="Pfam" id="PF07859">
    <property type="entry name" value="Abhydrolase_3"/>
    <property type="match status" value="1"/>
</dbReference>
<comment type="caution">
    <text evidence="3">The sequence shown here is derived from an EMBL/GenBank/DDBJ whole genome shotgun (WGS) entry which is preliminary data.</text>
</comment>
<gene>
    <name evidence="3" type="ORF">GCM10023203_46580</name>
</gene>
<protein>
    <recommendedName>
        <fullName evidence="2">Alpha/beta hydrolase fold-3 domain-containing protein</fullName>
    </recommendedName>
</protein>
<evidence type="ECO:0000313" key="3">
    <source>
        <dbReference type="EMBL" id="GAA4888245.1"/>
    </source>
</evidence>